<dbReference type="GeneID" id="82188436"/>
<accession>A0A1C7H2C7</accession>
<reference evidence="10" key="1">
    <citation type="submission" date="2016-04" db="EMBL/GenBank/DDBJ databases">
        <title>Complete Genome Sequences of Twelve Strains of a Stable Defined Moderately Diverse Mouse Microbiota 2 (sDMDMm2).</title>
        <authorList>
            <person name="Uchimura Y."/>
            <person name="Wyss M."/>
            <person name="Brugiroux S."/>
            <person name="Limenitakis J.P."/>
            <person name="Stecher B."/>
            <person name="McCoy K.D."/>
            <person name="Macpherson A.J."/>
        </authorList>
    </citation>
    <scope>NUCLEOTIDE SEQUENCE [LARGE SCALE GENOMIC DNA]</scope>
    <source>
        <strain evidence="10">I48</strain>
    </source>
</reference>
<dbReference type="PROSITE" id="PS51257">
    <property type="entry name" value="PROKAR_LIPOPROTEIN"/>
    <property type="match status" value="1"/>
</dbReference>
<feature type="domain" description="Glycoside hydrolase family 3 C-terminal" evidence="8">
    <location>
        <begin position="512"/>
        <end position="752"/>
    </location>
</feature>
<dbReference type="InterPro" id="IPR001764">
    <property type="entry name" value="Glyco_hydro_3_N"/>
</dbReference>
<dbReference type="SUPFAM" id="SSF52279">
    <property type="entry name" value="Beta-D-glucan exohydrolase, C-terminal domain"/>
    <property type="match status" value="1"/>
</dbReference>
<evidence type="ECO:0000256" key="3">
    <source>
        <dbReference type="ARBA" id="ARBA00012744"/>
    </source>
</evidence>
<evidence type="ECO:0000259" key="7">
    <source>
        <dbReference type="Pfam" id="PF00933"/>
    </source>
</evidence>
<proteinExistence type="inferred from homology"/>
<gene>
    <name evidence="9" type="ORF">A4V03_14940</name>
</gene>
<dbReference type="Gene3D" id="3.40.50.1700">
    <property type="entry name" value="Glycoside hydrolase family 3 C-terminal domain"/>
    <property type="match status" value="1"/>
</dbReference>
<dbReference type="InterPro" id="IPR036962">
    <property type="entry name" value="Glyco_hydro_3_N_sf"/>
</dbReference>
<organism evidence="9 10">
    <name type="scientific">Bacteroides caecimuris</name>
    <dbReference type="NCBI Taxonomy" id="1796613"/>
    <lineage>
        <taxon>Bacteria</taxon>
        <taxon>Pseudomonadati</taxon>
        <taxon>Bacteroidota</taxon>
        <taxon>Bacteroidia</taxon>
        <taxon>Bacteroidales</taxon>
        <taxon>Bacteroidaceae</taxon>
        <taxon>Bacteroides</taxon>
    </lineage>
</organism>
<dbReference type="Pfam" id="PF00933">
    <property type="entry name" value="Glyco_hydro_3"/>
    <property type="match status" value="1"/>
</dbReference>
<dbReference type="Pfam" id="PF01915">
    <property type="entry name" value="Glyco_hydro_3_C"/>
    <property type="match status" value="1"/>
</dbReference>
<evidence type="ECO:0000256" key="1">
    <source>
        <dbReference type="ARBA" id="ARBA00000448"/>
    </source>
</evidence>
<comment type="catalytic activity">
    <reaction evidence="1">
        <text>Hydrolysis of terminal, non-reducing beta-D-glucosyl residues with release of beta-D-glucose.</text>
        <dbReference type="EC" id="3.2.1.21"/>
    </reaction>
</comment>
<dbReference type="PANTHER" id="PTHR30620:SF16">
    <property type="entry name" value="LYSOSOMAL BETA GLUCOSIDASE"/>
    <property type="match status" value="1"/>
</dbReference>
<dbReference type="EMBL" id="CP015401">
    <property type="protein sequence ID" value="ANU58699.1"/>
    <property type="molecule type" value="Genomic_DNA"/>
</dbReference>
<evidence type="ECO:0000313" key="9">
    <source>
        <dbReference type="EMBL" id="ANU58699.1"/>
    </source>
</evidence>
<keyword evidence="5" id="KW-0378">Hydrolase</keyword>
<dbReference type="RefSeq" id="WP_065539524.1">
    <property type="nucleotide sequence ID" value="NZ_CAPDLJ010000021.1"/>
</dbReference>
<dbReference type="GO" id="GO:0008422">
    <property type="term" value="F:beta-glucosidase activity"/>
    <property type="evidence" value="ECO:0007669"/>
    <property type="project" value="UniProtKB-EC"/>
</dbReference>
<dbReference type="Proteomes" id="UP000092631">
    <property type="component" value="Chromosome"/>
</dbReference>
<keyword evidence="10" id="KW-1185">Reference proteome</keyword>
<feature type="domain" description="Glycoside hydrolase family 3 N-terminal" evidence="7">
    <location>
        <begin position="130"/>
        <end position="472"/>
    </location>
</feature>
<comment type="similarity">
    <text evidence="2">Belongs to the glycosyl hydrolase 3 family.</text>
</comment>
<dbReference type="AlphaFoldDB" id="A0A1C7H2C7"/>
<dbReference type="InterPro" id="IPR036881">
    <property type="entry name" value="Glyco_hydro_3_C_sf"/>
</dbReference>
<evidence type="ECO:0000256" key="2">
    <source>
        <dbReference type="ARBA" id="ARBA00005336"/>
    </source>
</evidence>
<dbReference type="PANTHER" id="PTHR30620">
    <property type="entry name" value="PERIPLASMIC BETA-GLUCOSIDASE-RELATED"/>
    <property type="match status" value="1"/>
</dbReference>
<dbReference type="InterPro" id="IPR051915">
    <property type="entry name" value="Cellulose_Degrad_GH3"/>
</dbReference>
<dbReference type="EC" id="3.2.1.21" evidence="3"/>
<dbReference type="InterPro" id="IPR017853">
    <property type="entry name" value="GH"/>
</dbReference>
<dbReference type="Gene3D" id="3.20.20.300">
    <property type="entry name" value="Glycoside hydrolase, family 3, N-terminal domain"/>
    <property type="match status" value="1"/>
</dbReference>
<protein>
    <recommendedName>
        <fullName evidence="3">beta-glucosidase</fullName>
        <ecNumber evidence="3">3.2.1.21</ecNumber>
    </recommendedName>
</protein>
<dbReference type="SUPFAM" id="SSF51445">
    <property type="entry name" value="(Trans)glycosidases"/>
    <property type="match status" value="1"/>
</dbReference>
<dbReference type="GO" id="GO:0009251">
    <property type="term" value="P:glucan catabolic process"/>
    <property type="evidence" value="ECO:0007669"/>
    <property type="project" value="TreeGrafter"/>
</dbReference>
<dbReference type="InterPro" id="IPR002772">
    <property type="entry name" value="Glyco_hydro_3_C"/>
</dbReference>
<dbReference type="KEGG" id="bcae:A4V03_14940"/>
<evidence type="ECO:0000256" key="4">
    <source>
        <dbReference type="ARBA" id="ARBA00022729"/>
    </source>
</evidence>
<keyword evidence="4" id="KW-0732">Signal</keyword>
<evidence type="ECO:0000259" key="8">
    <source>
        <dbReference type="Pfam" id="PF01915"/>
    </source>
</evidence>
<name>A0A1C7H2C7_9BACE</name>
<keyword evidence="6" id="KW-0326">Glycosidase</keyword>
<sequence>MKRNNLYLSVLLSGCVLCSCNGQRWTESVADGYHLITQKDGATLGYSPTSGITIIQQDGYAFKDLNRNGRLDVYEDWRQPIDARVADLTAQLSMEDIAGLMLYSSHQTIPVNRNVYNGKTHTESGMPAWELTDEQKTFLEKDGVRHVLITSVESPETAARWNNAAQGYVEGLGFGIPCNNSSDPRHSSRTDAEFNAGGGGKISMWPGSLGMCATFSPEIMKRFAEIGSIEYRALGFATSLFPMVDVGTDPRWMRFCYTMGEGTKLATDMARAYCDGFQTSEGDAEICDGWGWHSVNTMVKHWPGTGACNEGGRDGHQGYGKYAVFPNGNFELHTLPFTEGAFKLEGKTKVSAALMPDYSACVGFEPDGVGSGFSRKFIQDMLREQQNYDGVICSDWGITHDEVGVYACKGKPWGMETKSVAERHYKVLMAGVDQFGGNNDRGPVLDAYHIGVEKQGEEWMQQRMRTSARRLLTNIFRTGLFENPYLDPAHTSEVVGCPEFMQEGYDAQLKSVVMLKNHASVLPLEGKKKVYIPERYVPSYIDFWGGRIEEQHITPLSKELVERYFELVSTPQEADAAIVFIESPNSGYGFDEEAARTGKDTGYRPISLQYSDYTATHARAQSLSGGDPYEDFTNRSYRGKSVKTVNKSDMDLVIQTKKSMGEKPVIVAINVLNPPVLSEIEPYADALFLLFDVQRQTVLDLMAGKAEPSALLPFQMPADMRTVEEQAEDTPHDMRCYHDADGHVYDYTYGLNWKGVIDDERVKKYK</sequence>
<evidence type="ECO:0000256" key="6">
    <source>
        <dbReference type="ARBA" id="ARBA00023295"/>
    </source>
</evidence>
<dbReference type="OrthoDB" id="9805821at2"/>
<evidence type="ECO:0000313" key="10">
    <source>
        <dbReference type="Proteomes" id="UP000092631"/>
    </source>
</evidence>
<evidence type="ECO:0000256" key="5">
    <source>
        <dbReference type="ARBA" id="ARBA00022801"/>
    </source>
</evidence>